<feature type="transmembrane region" description="Helical" evidence="6">
    <location>
        <begin position="184"/>
        <end position="205"/>
    </location>
</feature>
<comment type="subcellular location">
    <subcellularLocation>
        <location evidence="1">Membrane</location>
        <topology evidence="1">Multi-pass membrane protein</topology>
    </subcellularLocation>
</comment>
<keyword evidence="3 6" id="KW-1133">Transmembrane helix</keyword>
<organism evidence="7 8">
    <name type="scientific">Rhodotorula toruloides</name>
    <name type="common">Yeast</name>
    <name type="synonym">Rhodosporidium toruloides</name>
    <dbReference type="NCBI Taxonomy" id="5286"/>
    <lineage>
        <taxon>Eukaryota</taxon>
        <taxon>Fungi</taxon>
        <taxon>Dikarya</taxon>
        <taxon>Basidiomycota</taxon>
        <taxon>Pucciniomycotina</taxon>
        <taxon>Microbotryomycetes</taxon>
        <taxon>Sporidiobolales</taxon>
        <taxon>Sporidiobolaceae</taxon>
        <taxon>Rhodotorula</taxon>
    </lineage>
</organism>
<evidence type="ECO:0000256" key="5">
    <source>
        <dbReference type="SAM" id="MobiDB-lite"/>
    </source>
</evidence>
<proteinExistence type="predicted"/>
<evidence type="ECO:0000313" key="8">
    <source>
        <dbReference type="Proteomes" id="UP000239560"/>
    </source>
</evidence>
<evidence type="ECO:0000256" key="2">
    <source>
        <dbReference type="ARBA" id="ARBA00022692"/>
    </source>
</evidence>
<keyword evidence="2 6" id="KW-0812">Transmembrane</keyword>
<reference evidence="7 8" key="1">
    <citation type="journal article" date="2018" name="Elife">
        <title>Functional genomics of lipid metabolism in the oleaginous yeast Rhodosporidium toruloides.</title>
        <authorList>
            <person name="Coradetti S.T."/>
            <person name="Pinel D."/>
            <person name="Geiselman G."/>
            <person name="Ito M."/>
            <person name="Mondo S."/>
            <person name="Reilly M.C."/>
            <person name="Cheng Y.F."/>
            <person name="Bauer S."/>
            <person name="Grigoriev I."/>
            <person name="Gladden J.M."/>
            <person name="Simmons B.A."/>
            <person name="Brem R."/>
            <person name="Arkin A.P."/>
            <person name="Skerker J.M."/>
        </authorList>
    </citation>
    <scope>NUCLEOTIDE SEQUENCE [LARGE SCALE GENOMIC DNA]</scope>
    <source>
        <strain evidence="7 8">NBRC 0880</strain>
    </source>
</reference>
<dbReference type="PANTHER" id="PTHR23294">
    <property type="entry name" value="ET TRANSLATION PRODUCT-RELATED"/>
    <property type="match status" value="1"/>
</dbReference>
<evidence type="ECO:0000256" key="3">
    <source>
        <dbReference type="ARBA" id="ARBA00022989"/>
    </source>
</evidence>
<feature type="transmembrane region" description="Helical" evidence="6">
    <location>
        <begin position="114"/>
        <end position="139"/>
    </location>
</feature>
<dbReference type="EMBL" id="LCTV02000015">
    <property type="protein sequence ID" value="PRQ70527.1"/>
    <property type="molecule type" value="Genomic_DNA"/>
</dbReference>
<dbReference type="InterPro" id="IPR051617">
    <property type="entry name" value="UNC-93-like_regulator"/>
</dbReference>
<dbReference type="Proteomes" id="UP000239560">
    <property type="component" value="Unassembled WGS sequence"/>
</dbReference>
<evidence type="ECO:0000256" key="4">
    <source>
        <dbReference type="ARBA" id="ARBA00023136"/>
    </source>
</evidence>
<protein>
    <submittedName>
        <fullName evidence="7">Major facilitator superfamily domain-containing protein</fullName>
    </submittedName>
</protein>
<name>A0A2S9ZXQ9_RHOTO</name>
<dbReference type="OrthoDB" id="196103at2759"/>
<dbReference type="GO" id="GO:0016020">
    <property type="term" value="C:membrane"/>
    <property type="evidence" value="ECO:0007669"/>
    <property type="project" value="UniProtKB-SubCell"/>
</dbReference>
<comment type="caution">
    <text evidence="7">The sequence shown here is derived from an EMBL/GenBank/DDBJ whole genome shotgun (WGS) entry which is preliminary data.</text>
</comment>
<sequence>MTTADTNGYPTTTARRTFYRTTLFQMLVVGQISFLAPGLWYVALAQGLGAGGALEPYLVSLSNSLVFVLMGFGCVFAPIIVNKLGVKNTLIIGTLGWSVYTAALYQNNRYGTEWFVIFGAVICGLSAGTYWASEGAIVLAYPEPHKRGKYLALWLFFKNSGQIVSGAINLATNAHNSKGGKVNYKTLISFIALQVVAIPLAFLISNPEKVQRQDRSEIPLSDKTSTKEQIRLLWQTCSSRKVGVLLPVFFSSWFYWGYASLHLTLYYSVRARALASFLSAICGVIATSLLGTFLDSRRFSLAFRARAGAALVFTVFSGILVWAIVVQHQFTQHNPGKLDWTDTSGRFSKGFGMLIMLNASGNAVQNYLYWLISHLAADLGETTRYAGLLRGVESWGQCCSFGMNSTHFNPTYTVVINIVFWAVSLPSSFLTITKVGKEEGYGAERAGEVEDVDRERSIDEKTVEGDQASSKEREEEVV</sequence>
<keyword evidence="4 6" id="KW-0472">Membrane</keyword>
<dbReference type="AlphaFoldDB" id="A0A2S9ZXQ9"/>
<dbReference type="InterPro" id="IPR036259">
    <property type="entry name" value="MFS_trans_sf"/>
</dbReference>
<feature type="transmembrane region" description="Helical" evidence="6">
    <location>
        <begin position="273"/>
        <end position="294"/>
    </location>
</feature>
<dbReference type="Pfam" id="PF07690">
    <property type="entry name" value="MFS_1"/>
    <property type="match status" value="1"/>
</dbReference>
<feature type="transmembrane region" description="Helical" evidence="6">
    <location>
        <begin position="23"/>
        <end position="44"/>
    </location>
</feature>
<accession>A0A2S9ZXQ9</accession>
<feature type="transmembrane region" description="Helical" evidence="6">
    <location>
        <begin position="88"/>
        <end position="108"/>
    </location>
</feature>
<feature type="transmembrane region" description="Helical" evidence="6">
    <location>
        <begin position="306"/>
        <end position="325"/>
    </location>
</feature>
<feature type="transmembrane region" description="Helical" evidence="6">
    <location>
        <begin position="151"/>
        <end position="172"/>
    </location>
</feature>
<dbReference type="PANTHER" id="PTHR23294:SF19">
    <property type="entry name" value="DUF895 DOMAIN MEMBRANE PROTEIN-RELATED"/>
    <property type="match status" value="1"/>
</dbReference>
<feature type="transmembrane region" description="Helical" evidence="6">
    <location>
        <begin position="242"/>
        <end position="261"/>
    </location>
</feature>
<dbReference type="SUPFAM" id="SSF103473">
    <property type="entry name" value="MFS general substrate transporter"/>
    <property type="match status" value="1"/>
</dbReference>
<dbReference type="InterPro" id="IPR011701">
    <property type="entry name" value="MFS"/>
</dbReference>
<evidence type="ECO:0000313" key="7">
    <source>
        <dbReference type="EMBL" id="PRQ70527.1"/>
    </source>
</evidence>
<gene>
    <name evidence="7" type="ORF">AAT19DRAFT_11276</name>
</gene>
<evidence type="ECO:0000256" key="1">
    <source>
        <dbReference type="ARBA" id="ARBA00004141"/>
    </source>
</evidence>
<dbReference type="GO" id="GO:0022857">
    <property type="term" value="F:transmembrane transporter activity"/>
    <property type="evidence" value="ECO:0007669"/>
    <property type="project" value="InterPro"/>
</dbReference>
<feature type="transmembrane region" description="Helical" evidence="6">
    <location>
        <begin position="64"/>
        <end position="81"/>
    </location>
</feature>
<feature type="region of interest" description="Disordered" evidence="5">
    <location>
        <begin position="443"/>
        <end position="478"/>
    </location>
</feature>
<dbReference type="Gene3D" id="1.20.1250.20">
    <property type="entry name" value="MFS general substrate transporter like domains"/>
    <property type="match status" value="1"/>
</dbReference>
<evidence type="ECO:0000256" key="6">
    <source>
        <dbReference type="SAM" id="Phobius"/>
    </source>
</evidence>